<dbReference type="AlphaFoldDB" id="A0A412IP68"/>
<protein>
    <recommendedName>
        <fullName evidence="3">Metallohydrolase</fullName>
    </recommendedName>
</protein>
<dbReference type="SUPFAM" id="SSF56281">
    <property type="entry name" value="Metallo-hydrolase/oxidoreductase"/>
    <property type="match status" value="1"/>
</dbReference>
<gene>
    <name evidence="1" type="ORF">DWX97_01110</name>
</gene>
<evidence type="ECO:0008006" key="3">
    <source>
        <dbReference type="Google" id="ProtNLM"/>
    </source>
</evidence>
<dbReference type="Gene3D" id="3.60.15.10">
    <property type="entry name" value="Ribonuclease Z/Hydroxyacylglutathione hydrolase-like"/>
    <property type="match status" value="1"/>
</dbReference>
<evidence type="ECO:0000313" key="2">
    <source>
        <dbReference type="Proteomes" id="UP000283341"/>
    </source>
</evidence>
<sequence length="419" mass="47713">MLLNTELFGSKIRKICQSVIFQVMAYLLSKFLKNIIKMAVSHKIKFYPVDNGDNVLIKLDDKTTVIVDCQIRDCEENTDGVTTYDVKKDLIKELNKDSKNNPYVDLFINSHPHNDHCLGFEKNFYCGSPDNYTDSNRKNEEIIIGELWVTQRVFSNDLCSDGGAIRREAKRRKKLYEDGSADSSKYGNRLHIIGYNEDDTTVDGLHYVPGKMVDKFNGKTSDYLSMFIHAPFKSDLVRGKADEDENAASIVVQMRLRTQKNGVIKSKIIIAGDADHYVFEQILEKSKKNNNEDKLEWDLFLAPHHCSWSFFNDRPYEKNTEPKDYSLKFLDYRNTGAHIIASSKKIENKKPNPPHHSAKEEYVGKIGDAKFKNTAINKDEKAPEPLIYTIDDNGFKLEKSAIAASVGIMTSSTPRAGQI</sequence>
<dbReference type="Proteomes" id="UP000283341">
    <property type="component" value="Unassembled WGS sequence"/>
</dbReference>
<name>A0A412IP68_9BACE</name>
<organism evidence="1 2">
    <name type="scientific">Bacteroides cellulosilyticus</name>
    <dbReference type="NCBI Taxonomy" id="246787"/>
    <lineage>
        <taxon>Bacteria</taxon>
        <taxon>Pseudomonadati</taxon>
        <taxon>Bacteroidota</taxon>
        <taxon>Bacteroidia</taxon>
        <taxon>Bacteroidales</taxon>
        <taxon>Bacteroidaceae</taxon>
        <taxon>Bacteroides</taxon>
    </lineage>
</organism>
<dbReference type="EMBL" id="QRVJ01000001">
    <property type="protein sequence ID" value="RGS39907.1"/>
    <property type="molecule type" value="Genomic_DNA"/>
</dbReference>
<proteinExistence type="predicted"/>
<dbReference type="RefSeq" id="WP_118401576.1">
    <property type="nucleotide sequence ID" value="NZ_JBCONJ010000287.1"/>
</dbReference>
<comment type="caution">
    <text evidence="1">The sequence shown here is derived from an EMBL/GenBank/DDBJ whole genome shotgun (WGS) entry which is preliminary data.</text>
</comment>
<dbReference type="InterPro" id="IPR036866">
    <property type="entry name" value="RibonucZ/Hydroxyglut_hydro"/>
</dbReference>
<accession>A0A412IP68</accession>
<evidence type="ECO:0000313" key="1">
    <source>
        <dbReference type="EMBL" id="RGS39907.1"/>
    </source>
</evidence>
<reference evidence="1 2" key="1">
    <citation type="submission" date="2018-08" db="EMBL/GenBank/DDBJ databases">
        <title>A genome reference for cultivated species of the human gut microbiota.</title>
        <authorList>
            <person name="Zou Y."/>
            <person name="Xue W."/>
            <person name="Luo G."/>
        </authorList>
    </citation>
    <scope>NUCLEOTIDE SEQUENCE [LARGE SCALE GENOMIC DNA]</scope>
    <source>
        <strain evidence="1 2">AF22-3AC</strain>
    </source>
</reference>